<dbReference type="Gene3D" id="3.90.226.10">
    <property type="entry name" value="2-enoyl-CoA Hydratase, Chain A, domain 1"/>
    <property type="match status" value="1"/>
</dbReference>
<dbReference type="RefSeq" id="WP_073327450.1">
    <property type="nucleotide sequence ID" value="NZ_FQYO01000002.1"/>
</dbReference>
<dbReference type="Proteomes" id="UP000184292">
    <property type="component" value="Unassembled WGS sequence"/>
</dbReference>
<reference evidence="5 6" key="1">
    <citation type="submission" date="2016-11" db="EMBL/GenBank/DDBJ databases">
        <authorList>
            <person name="Jaros S."/>
            <person name="Januszkiewicz K."/>
            <person name="Wedrychowicz H."/>
        </authorList>
    </citation>
    <scope>NUCLEOTIDE SEQUENCE [LARGE SCALE GENOMIC DNA]</scope>
    <source>
        <strain evidence="5 6">DSM 100565</strain>
    </source>
</reference>
<evidence type="ECO:0000256" key="1">
    <source>
        <dbReference type="ARBA" id="ARBA00001709"/>
    </source>
</evidence>
<dbReference type="OrthoDB" id="9790967at2"/>
<dbReference type="EC" id="3.1.2.4" evidence="2"/>
<accession>A0A1M6D1C4</accession>
<keyword evidence="3" id="KW-0378">Hydrolase</keyword>
<evidence type="ECO:0000259" key="4">
    <source>
        <dbReference type="Pfam" id="PF16113"/>
    </source>
</evidence>
<name>A0A1M6D1C4_9RHOB</name>
<feature type="domain" description="Enoyl-CoA hydratase/isomerase" evidence="4">
    <location>
        <begin position="18"/>
        <end position="337"/>
    </location>
</feature>
<dbReference type="InterPro" id="IPR032259">
    <property type="entry name" value="HIBYL-CoA-H"/>
</dbReference>
<dbReference type="GO" id="GO:0006574">
    <property type="term" value="P:L-valine catabolic process"/>
    <property type="evidence" value="ECO:0007669"/>
    <property type="project" value="TreeGrafter"/>
</dbReference>
<gene>
    <name evidence="5" type="ORF">SAMN05444417_1461</name>
</gene>
<organism evidence="5 6">
    <name type="scientific">Wenxinia saemankumensis</name>
    <dbReference type="NCBI Taxonomy" id="1447782"/>
    <lineage>
        <taxon>Bacteria</taxon>
        <taxon>Pseudomonadati</taxon>
        <taxon>Pseudomonadota</taxon>
        <taxon>Alphaproteobacteria</taxon>
        <taxon>Rhodobacterales</taxon>
        <taxon>Roseobacteraceae</taxon>
        <taxon>Wenxinia</taxon>
    </lineage>
</organism>
<dbReference type="GO" id="GO:0003860">
    <property type="term" value="F:3-hydroxyisobutyryl-CoA hydrolase activity"/>
    <property type="evidence" value="ECO:0007669"/>
    <property type="project" value="UniProtKB-EC"/>
</dbReference>
<comment type="catalytic activity">
    <reaction evidence="1">
        <text>3-hydroxy-2-methylpropanoyl-CoA + H2O = 3-hydroxy-2-methylpropanoate + CoA + H(+)</text>
        <dbReference type="Rhea" id="RHEA:20888"/>
        <dbReference type="ChEBI" id="CHEBI:11805"/>
        <dbReference type="ChEBI" id="CHEBI:15377"/>
        <dbReference type="ChEBI" id="CHEBI:15378"/>
        <dbReference type="ChEBI" id="CHEBI:57287"/>
        <dbReference type="ChEBI" id="CHEBI:57340"/>
        <dbReference type="EC" id="3.1.2.4"/>
    </reaction>
</comment>
<proteinExistence type="predicted"/>
<evidence type="ECO:0000313" key="6">
    <source>
        <dbReference type="Proteomes" id="UP000184292"/>
    </source>
</evidence>
<dbReference type="STRING" id="1447782.SAMN05444417_1461"/>
<keyword evidence="6" id="KW-1185">Reference proteome</keyword>
<dbReference type="AlphaFoldDB" id="A0A1M6D1C4"/>
<dbReference type="PANTHER" id="PTHR43176">
    <property type="entry name" value="3-HYDROXYISOBUTYRYL-COA HYDROLASE-RELATED"/>
    <property type="match status" value="1"/>
</dbReference>
<dbReference type="InterPro" id="IPR029045">
    <property type="entry name" value="ClpP/crotonase-like_dom_sf"/>
</dbReference>
<protein>
    <recommendedName>
        <fullName evidence="2">3-hydroxyisobutyryl-CoA hydrolase</fullName>
        <ecNumber evidence="2">3.1.2.4</ecNumber>
    </recommendedName>
</protein>
<dbReference type="SUPFAM" id="SSF52096">
    <property type="entry name" value="ClpP/crotonase"/>
    <property type="match status" value="1"/>
</dbReference>
<dbReference type="CDD" id="cd06558">
    <property type="entry name" value="crotonase-like"/>
    <property type="match status" value="1"/>
</dbReference>
<dbReference type="Pfam" id="PF16113">
    <property type="entry name" value="ECH_2"/>
    <property type="match status" value="1"/>
</dbReference>
<evidence type="ECO:0000256" key="2">
    <source>
        <dbReference type="ARBA" id="ARBA00011915"/>
    </source>
</evidence>
<dbReference type="NCBIfam" id="NF004127">
    <property type="entry name" value="PRK05617.1"/>
    <property type="match status" value="1"/>
</dbReference>
<dbReference type="PANTHER" id="PTHR43176:SF3">
    <property type="entry name" value="3-HYDROXYISOBUTYRYL-COA HYDROLASE, MITOCHONDRIAL"/>
    <property type="match status" value="1"/>
</dbReference>
<sequence length="352" mass="37494">MSSAAGDEVLIRREGRAGRITLNRPGALNALTHDMVRRIDTALVDWAGDPAVELVLIDAAGAKAFCAGGDIAELYRAGRTGDFGTGRRFWRDEYRMNARLAEFPKPVIAFLHGFVMGGGVGVGCHASHRIVGESARIAMPECGIGLVPDVGGSWLLARAPGRLGAWLALTTARMTDADAILCGFADHAVPEAAWDALKAELVRTGQAGVVARAALPAPQAPLAEMRGGIDRLFAPGTLADLVDRLEAEEGEVARTALSRLRRNDPLAMAVTLELLRRQAGAPDIRAALELEYRATSRAMERGNFLEGIRAAIIDRDGAPDWPLGLREVPPEAVEAMLAPPGDAELTFEGRET</sequence>
<evidence type="ECO:0000313" key="5">
    <source>
        <dbReference type="EMBL" id="SHI66778.1"/>
    </source>
</evidence>
<dbReference type="InterPro" id="IPR045004">
    <property type="entry name" value="ECH_dom"/>
</dbReference>
<evidence type="ECO:0000256" key="3">
    <source>
        <dbReference type="ARBA" id="ARBA00022801"/>
    </source>
</evidence>
<dbReference type="GO" id="GO:0005829">
    <property type="term" value="C:cytosol"/>
    <property type="evidence" value="ECO:0007669"/>
    <property type="project" value="TreeGrafter"/>
</dbReference>
<dbReference type="EMBL" id="FQYO01000002">
    <property type="protein sequence ID" value="SHI66778.1"/>
    <property type="molecule type" value="Genomic_DNA"/>
</dbReference>